<dbReference type="InterPro" id="IPR020616">
    <property type="entry name" value="Thiolase_N"/>
</dbReference>
<accession>A0AAC9ZCB0</accession>
<keyword evidence="3" id="KW-0583">PHB biosynthesis</keyword>
<dbReference type="EMBL" id="CP010784">
    <property type="protein sequence ID" value="ATF07523.1"/>
    <property type="molecule type" value="Genomic_DNA"/>
</dbReference>
<dbReference type="EC" id="2.3.1.9" evidence="10"/>
<dbReference type="NCBIfam" id="NF006552">
    <property type="entry name" value="PRK09051.1"/>
    <property type="match status" value="1"/>
</dbReference>
<evidence type="ECO:0000256" key="3">
    <source>
        <dbReference type="ARBA" id="ARBA00022752"/>
    </source>
</evidence>
<dbReference type="CDD" id="cd00751">
    <property type="entry name" value="thiolase"/>
    <property type="match status" value="1"/>
</dbReference>
<evidence type="ECO:0000256" key="2">
    <source>
        <dbReference type="ARBA" id="ARBA00022679"/>
    </source>
</evidence>
<dbReference type="GO" id="GO:0003985">
    <property type="term" value="F:acetyl-CoA C-acetyltransferase activity"/>
    <property type="evidence" value="ECO:0007669"/>
    <property type="project" value="UniProtKB-EC"/>
</dbReference>
<dbReference type="PROSITE" id="PS00737">
    <property type="entry name" value="THIOLASE_2"/>
    <property type="match status" value="1"/>
</dbReference>
<protein>
    <submittedName>
        <fullName evidence="10">Acetyl-CoA acetyltransferase</fullName>
        <ecNumber evidence="10">2.3.1.9</ecNumber>
    </submittedName>
</protein>
<comment type="pathway">
    <text evidence="5">Metabolic intermediate biosynthesis; (R)-mevalonate biosynthesis; (R)-mevalonate from acetyl-CoA: step 1/3.</text>
</comment>
<dbReference type="InterPro" id="IPR016039">
    <property type="entry name" value="Thiolase-like"/>
</dbReference>
<dbReference type="SUPFAM" id="SSF53901">
    <property type="entry name" value="Thiolase-like"/>
    <property type="match status" value="2"/>
</dbReference>
<dbReference type="InterPro" id="IPR020613">
    <property type="entry name" value="Thiolase_CS"/>
</dbReference>
<dbReference type="PROSITE" id="PS00099">
    <property type="entry name" value="THIOLASE_3"/>
    <property type="match status" value="1"/>
</dbReference>
<dbReference type="InterPro" id="IPR020617">
    <property type="entry name" value="Thiolase_C"/>
</dbReference>
<feature type="active site" description="Proton acceptor" evidence="6">
    <location>
        <position position="392"/>
    </location>
</feature>
<feature type="domain" description="Thiolase N-terminal" evidence="8">
    <location>
        <begin position="19"/>
        <end position="275"/>
    </location>
</feature>
<gene>
    <name evidence="10" type="ORF">PhaeoP63_03486</name>
</gene>
<evidence type="ECO:0000256" key="6">
    <source>
        <dbReference type="PIRSR" id="PIRSR000429-1"/>
    </source>
</evidence>
<dbReference type="GO" id="GO:0006635">
    <property type="term" value="P:fatty acid beta-oxidation"/>
    <property type="evidence" value="ECO:0007669"/>
    <property type="project" value="TreeGrafter"/>
</dbReference>
<dbReference type="Proteomes" id="UP000217545">
    <property type="component" value="Chromosome"/>
</dbReference>
<evidence type="ECO:0000259" key="9">
    <source>
        <dbReference type="Pfam" id="PF02803"/>
    </source>
</evidence>
<keyword evidence="4 7" id="KW-0012">Acyltransferase</keyword>
<feature type="active site" description="Acyl-thioester intermediate" evidence="6">
    <location>
        <position position="104"/>
    </location>
</feature>
<feature type="active site" description="Proton acceptor" evidence="6">
    <location>
        <position position="362"/>
    </location>
</feature>
<evidence type="ECO:0000256" key="4">
    <source>
        <dbReference type="ARBA" id="ARBA00023315"/>
    </source>
</evidence>
<proteinExistence type="inferred from homology"/>
<evidence type="ECO:0000313" key="11">
    <source>
        <dbReference type="Proteomes" id="UP000217545"/>
    </source>
</evidence>
<evidence type="ECO:0000256" key="5">
    <source>
        <dbReference type="ARBA" id="ARBA00037924"/>
    </source>
</evidence>
<dbReference type="PANTHER" id="PTHR18919:SF107">
    <property type="entry name" value="ACETYL-COA ACETYLTRANSFERASE, CYTOSOLIC"/>
    <property type="match status" value="1"/>
</dbReference>
<dbReference type="Gene3D" id="3.40.47.10">
    <property type="match status" value="2"/>
</dbReference>
<dbReference type="InterPro" id="IPR002155">
    <property type="entry name" value="Thiolase"/>
</dbReference>
<dbReference type="Pfam" id="PF02803">
    <property type="entry name" value="Thiolase_C"/>
    <property type="match status" value="1"/>
</dbReference>
<feature type="domain" description="Thiolase C-terminal" evidence="9">
    <location>
        <begin position="283"/>
        <end position="405"/>
    </location>
</feature>
<dbReference type="NCBIfam" id="TIGR01930">
    <property type="entry name" value="AcCoA-C-Actrans"/>
    <property type="match status" value="1"/>
</dbReference>
<dbReference type="GO" id="GO:0042619">
    <property type="term" value="P:poly-hydroxybutyrate biosynthetic process"/>
    <property type="evidence" value="ECO:0007669"/>
    <property type="project" value="UniProtKB-KW"/>
</dbReference>
<dbReference type="InterPro" id="IPR020610">
    <property type="entry name" value="Thiolase_AS"/>
</dbReference>
<evidence type="ECO:0000256" key="1">
    <source>
        <dbReference type="ARBA" id="ARBA00010982"/>
    </source>
</evidence>
<evidence type="ECO:0000259" key="8">
    <source>
        <dbReference type="Pfam" id="PF00108"/>
    </source>
</evidence>
<dbReference type="AlphaFoldDB" id="A0AAC9ZCB0"/>
<dbReference type="PANTHER" id="PTHR18919">
    <property type="entry name" value="ACETYL-COA C-ACYLTRANSFERASE"/>
    <property type="match status" value="1"/>
</dbReference>
<evidence type="ECO:0000256" key="7">
    <source>
        <dbReference type="RuleBase" id="RU003557"/>
    </source>
</evidence>
<organism evidence="10 11">
    <name type="scientific">Phaeobacter gallaeciensis</name>
    <dbReference type="NCBI Taxonomy" id="60890"/>
    <lineage>
        <taxon>Bacteria</taxon>
        <taxon>Pseudomonadati</taxon>
        <taxon>Pseudomonadota</taxon>
        <taxon>Alphaproteobacteria</taxon>
        <taxon>Rhodobacterales</taxon>
        <taxon>Roseobacteraceae</taxon>
        <taxon>Phaeobacter</taxon>
    </lineage>
</organism>
<keyword evidence="2 7" id="KW-0808">Transferase</keyword>
<evidence type="ECO:0000313" key="10">
    <source>
        <dbReference type="EMBL" id="ATF07523.1"/>
    </source>
</evidence>
<sequence>MPHLHTLRQTYEEREMTDIVILDGARTAIGTFGGSLAGTTPIDLATVASKAAMERSGVAPEQIGNVVFGHVINTEPRDMYLSRVAAMQAGIPNGTPAMNVNRLCGSGAQAIVSGIQSLMLGDAEFALTGGAENMSRSPFIVPSARWGQKMGDARALDMMLGALNCPFGTGHMGVTAENVADEHDITREQMDEFALASQTRAAAAIEAGYFASQITPVDVKVKRDMVPFEVDEHPKTSTLETLGGLKAVFKKDGRVTAGNASGINDGAAAIVMATADAAQKAGLKPKARILGYAHAGVRPEVMGIGPVPAVQNLLKKTGLSASDFDVIESNEAFAAQALAVNKELGLDPAKVNPNGGAIALGHPVGATGAIITLKALYELERTGGSKGLITMCIGGGQGIALAIERL</sequence>
<dbReference type="PIRSF" id="PIRSF000429">
    <property type="entry name" value="Ac-CoA_Ac_transf"/>
    <property type="match status" value="1"/>
</dbReference>
<dbReference type="Pfam" id="PF00108">
    <property type="entry name" value="Thiolase_N"/>
    <property type="match status" value="1"/>
</dbReference>
<dbReference type="FunFam" id="3.40.47.10:FF:000010">
    <property type="entry name" value="Acetyl-CoA acetyltransferase (Thiolase)"/>
    <property type="match status" value="1"/>
</dbReference>
<reference evidence="10 11" key="1">
    <citation type="journal article" date="2017" name="Front. Microbiol.">
        <title>Phaeobacter piscinae sp. nov., a species of the Roseobacter group and potential aquaculture probiont.</title>
        <authorList>
            <person name="Sonnenschein E.C."/>
            <person name="Phippen C.B.W."/>
            <person name="Nielsen K.F."/>
            <person name="Mateiu R.V."/>
            <person name="Melchiorsen J."/>
            <person name="Gram L."/>
            <person name="Overmann J."/>
            <person name="Freese H.M."/>
        </authorList>
    </citation>
    <scope>NUCLEOTIDE SEQUENCE [LARGE SCALE GENOMIC DNA]</scope>
    <source>
        <strain evidence="10 11">P63</strain>
    </source>
</reference>
<name>A0AAC9ZCB0_9RHOB</name>
<comment type="similarity">
    <text evidence="1 7">Belongs to the thiolase-like superfamily. Thiolase family.</text>
</comment>